<dbReference type="Proteomes" id="UP001198163">
    <property type="component" value="Unassembled WGS sequence"/>
</dbReference>
<keyword evidence="3" id="KW-1185">Reference proteome</keyword>
<evidence type="ECO:0000313" key="2">
    <source>
        <dbReference type="EMBL" id="MCD1656097.1"/>
    </source>
</evidence>
<keyword evidence="1" id="KW-0472">Membrane</keyword>
<organism evidence="2 3">
    <name type="scientific">Teretinema zuelzerae</name>
    <dbReference type="NCBI Taxonomy" id="156"/>
    <lineage>
        <taxon>Bacteria</taxon>
        <taxon>Pseudomonadati</taxon>
        <taxon>Spirochaetota</taxon>
        <taxon>Spirochaetia</taxon>
        <taxon>Spirochaetales</taxon>
        <taxon>Treponemataceae</taxon>
        <taxon>Teretinema</taxon>
    </lineage>
</organism>
<name>A0AAE3JJ82_9SPIR</name>
<reference evidence="2" key="1">
    <citation type="submission" date="2021-08" db="EMBL/GenBank/DDBJ databases">
        <title>Comparative analyses of Brucepasteria parasyntrophica and Teretinema zuelzerae.</title>
        <authorList>
            <person name="Song Y."/>
            <person name="Brune A."/>
        </authorList>
    </citation>
    <scope>NUCLEOTIDE SEQUENCE</scope>
    <source>
        <strain evidence="2">DSM 1903</strain>
    </source>
</reference>
<accession>A0AAE3JJ82</accession>
<dbReference type="EMBL" id="JAINWA010000003">
    <property type="protein sequence ID" value="MCD1656097.1"/>
    <property type="molecule type" value="Genomic_DNA"/>
</dbReference>
<proteinExistence type="predicted"/>
<feature type="transmembrane region" description="Helical" evidence="1">
    <location>
        <begin position="106"/>
        <end position="123"/>
    </location>
</feature>
<dbReference type="RefSeq" id="WP_230758511.1">
    <property type="nucleotide sequence ID" value="NZ_JAINWA010000003.1"/>
</dbReference>
<sequence length="124" mass="13697">MTVPLTIYLLLSICIITFQICLLLGVPWGSASMGGRFPGSYPKNKRLIPLISIVILIGLAVIVIIRVGLIFQNFLNLSKILIWIVAAYYGFGIVLNTITPSKIERIWAPVALIQFICILIIALD</sequence>
<feature type="transmembrane region" description="Helical" evidence="1">
    <location>
        <begin position="80"/>
        <end position="99"/>
    </location>
</feature>
<evidence type="ECO:0000256" key="1">
    <source>
        <dbReference type="SAM" id="Phobius"/>
    </source>
</evidence>
<dbReference type="AlphaFoldDB" id="A0AAE3JJ82"/>
<evidence type="ECO:0000313" key="3">
    <source>
        <dbReference type="Proteomes" id="UP001198163"/>
    </source>
</evidence>
<comment type="caution">
    <text evidence="2">The sequence shown here is derived from an EMBL/GenBank/DDBJ whole genome shotgun (WGS) entry which is preliminary data.</text>
</comment>
<keyword evidence="1" id="KW-0812">Transmembrane</keyword>
<gene>
    <name evidence="2" type="ORF">K7J14_15460</name>
</gene>
<keyword evidence="1" id="KW-1133">Transmembrane helix</keyword>
<protein>
    <submittedName>
        <fullName evidence="2">Uncharacterized protein</fullName>
    </submittedName>
</protein>
<feature type="transmembrane region" description="Helical" evidence="1">
    <location>
        <begin position="6"/>
        <end position="26"/>
    </location>
</feature>
<feature type="transmembrane region" description="Helical" evidence="1">
    <location>
        <begin position="47"/>
        <end position="68"/>
    </location>
</feature>